<evidence type="ECO:0000313" key="3">
    <source>
        <dbReference type="Proteomes" id="UP000662200"/>
    </source>
</evidence>
<dbReference type="AlphaFoldDB" id="A0A8J3BPU8"/>
<proteinExistence type="predicted"/>
<dbReference type="RefSeq" id="WP_189115276.1">
    <property type="nucleotide sequence ID" value="NZ_BMQC01000013.1"/>
</dbReference>
<reference evidence="2" key="2">
    <citation type="submission" date="2020-09" db="EMBL/GenBank/DDBJ databases">
        <authorList>
            <person name="Sun Q."/>
            <person name="Ohkuma M."/>
        </authorList>
    </citation>
    <scope>NUCLEOTIDE SEQUENCE</scope>
    <source>
        <strain evidence="2">JCM 3091</strain>
    </source>
</reference>
<evidence type="ECO:0000256" key="1">
    <source>
        <dbReference type="SAM" id="MobiDB-lite"/>
    </source>
</evidence>
<protein>
    <submittedName>
        <fullName evidence="2">Uncharacterized protein</fullName>
    </submittedName>
</protein>
<keyword evidence="3" id="KW-1185">Reference proteome</keyword>
<evidence type="ECO:0000313" key="2">
    <source>
        <dbReference type="EMBL" id="GGK37894.1"/>
    </source>
</evidence>
<reference evidence="2" key="1">
    <citation type="journal article" date="2014" name="Int. J. Syst. Evol. Microbiol.">
        <title>Complete genome sequence of Corynebacterium casei LMG S-19264T (=DSM 44701T), isolated from a smear-ripened cheese.</title>
        <authorList>
            <consortium name="US DOE Joint Genome Institute (JGI-PGF)"/>
            <person name="Walter F."/>
            <person name="Albersmeier A."/>
            <person name="Kalinowski J."/>
            <person name="Ruckert C."/>
        </authorList>
    </citation>
    <scope>NUCLEOTIDE SEQUENCE</scope>
    <source>
        <strain evidence="2">JCM 3091</strain>
    </source>
</reference>
<organism evidence="2 3">
    <name type="scientific">Pilimelia terevasa</name>
    <dbReference type="NCBI Taxonomy" id="53372"/>
    <lineage>
        <taxon>Bacteria</taxon>
        <taxon>Bacillati</taxon>
        <taxon>Actinomycetota</taxon>
        <taxon>Actinomycetes</taxon>
        <taxon>Micromonosporales</taxon>
        <taxon>Micromonosporaceae</taxon>
        <taxon>Pilimelia</taxon>
    </lineage>
</organism>
<sequence length="101" mass="10755">MSAAPAFLVPAAPPGRVVGRSAVTPRPSGRRAVEAGEAGMPMTREELTAYAAAQVAVADQLLARHRPGTHHCCACGQPMPCSHAETIARRRDHYAQFLDPR</sequence>
<gene>
    <name evidence="2" type="ORF">GCM10010124_33390</name>
</gene>
<accession>A0A8J3BPU8</accession>
<feature type="region of interest" description="Disordered" evidence="1">
    <location>
        <begin position="19"/>
        <end position="40"/>
    </location>
</feature>
<name>A0A8J3BPU8_9ACTN</name>
<dbReference type="Proteomes" id="UP000662200">
    <property type="component" value="Unassembled WGS sequence"/>
</dbReference>
<comment type="caution">
    <text evidence="2">The sequence shown here is derived from an EMBL/GenBank/DDBJ whole genome shotgun (WGS) entry which is preliminary data.</text>
</comment>
<dbReference type="EMBL" id="BMQC01000013">
    <property type="protein sequence ID" value="GGK37894.1"/>
    <property type="molecule type" value="Genomic_DNA"/>
</dbReference>